<feature type="active site" description="Proton acceptor" evidence="4">
    <location>
        <position position="154"/>
    </location>
</feature>
<dbReference type="EMBL" id="LBTN01000012">
    <property type="protein sequence ID" value="KKQ40814.1"/>
    <property type="molecule type" value="Genomic_DNA"/>
</dbReference>
<evidence type="ECO:0000256" key="1">
    <source>
        <dbReference type="ARBA" id="ARBA00022801"/>
    </source>
</evidence>
<comment type="caution">
    <text evidence="4">Lacks conserved residue(s) required for the propagation of feature annotation.</text>
</comment>
<feature type="short sequence motif" description="GXSXG" evidence="4">
    <location>
        <begin position="38"/>
        <end position="42"/>
    </location>
</feature>
<accession>A0A0G0JV78</accession>
<dbReference type="PANTHER" id="PTHR14226">
    <property type="entry name" value="NEUROPATHY TARGET ESTERASE/SWISS CHEESE D.MELANOGASTER"/>
    <property type="match status" value="1"/>
</dbReference>
<name>A0A0G0JV78_9BACT</name>
<organism evidence="6 7">
    <name type="scientific">Candidatus Magasanikbacteria bacterium GW2011_GWA2_37_8</name>
    <dbReference type="NCBI Taxonomy" id="1619036"/>
    <lineage>
        <taxon>Bacteria</taxon>
        <taxon>Candidatus Magasanikiibacteriota</taxon>
    </lineage>
</organism>
<keyword evidence="1 4" id="KW-0378">Hydrolase</keyword>
<protein>
    <submittedName>
        <fullName evidence="6">Patatin</fullName>
    </submittedName>
</protein>
<dbReference type="PANTHER" id="PTHR14226:SF76">
    <property type="entry name" value="NTE FAMILY PROTEIN RSSA"/>
    <property type="match status" value="1"/>
</dbReference>
<evidence type="ECO:0000313" key="7">
    <source>
        <dbReference type="Proteomes" id="UP000034333"/>
    </source>
</evidence>
<dbReference type="GO" id="GO:0016042">
    <property type="term" value="P:lipid catabolic process"/>
    <property type="evidence" value="ECO:0007669"/>
    <property type="project" value="UniProtKB-UniRule"/>
</dbReference>
<evidence type="ECO:0000256" key="3">
    <source>
        <dbReference type="ARBA" id="ARBA00023098"/>
    </source>
</evidence>
<comment type="caution">
    <text evidence="6">The sequence shown here is derived from an EMBL/GenBank/DDBJ whole genome shotgun (WGS) entry which is preliminary data.</text>
</comment>
<dbReference type="Pfam" id="PF01734">
    <property type="entry name" value="Patatin"/>
    <property type="match status" value="1"/>
</dbReference>
<feature type="active site" description="Nucleophile" evidence="4">
    <location>
        <position position="40"/>
    </location>
</feature>
<dbReference type="SUPFAM" id="SSF52151">
    <property type="entry name" value="FabD/lysophospholipase-like"/>
    <property type="match status" value="1"/>
</dbReference>
<evidence type="ECO:0000259" key="5">
    <source>
        <dbReference type="PROSITE" id="PS51635"/>
    </source>
</evidence>
<feature type="domain" description="PNPLA" evidence="5">
    <location>
        <begin position="7"/>
        <end position="167"/>
    </location>
</feature>
<evidence type="ECO:0000256" key="2">
    <source>
        <dbReference type="ARBA" id="ARBA00022963"/>
    </source>
</evidence>
<keyword evidence="3 4" id="KW-0443">Lipid metabolism</keyword>
<proteinExistence type="predicted"/>
<feature type="short sequence motif" description="DGA/G" evidence="4">
    <location>
        <begin position="154"/>
        <end position="156"/>
    </location>
</feature>
<dbReference type="GO" id="GO:0016787">
    <property type="term" value="F:hydrolase activity"/>
    <property type="evidence" value="ECO:0007669"/>
    <property type="project" value="UniProtKB-UniRule"/>
</dbReference>
<dbReference type="Proteomes" id="UP000034333">
    <property type="component" value="Unassembled WGS sequence"/>
</dbReference>
<sequence length="262" mass="28688">MSKTIGLALGSGGLKGLAHVGVIKVLEKNKIKISHIAGTSMGALVGAYYALYQNAVDLEMVALGGKWDKFLSLLAPTFKLGFVKGEKVEKLLNIWFGNKEFKDTKIPLRIIATDLVTGKEVVFSKGKIADAVRASVSIPMFFQPVKNSTQLLVDGGLCQPVPVKAVRDAGAKFVVAVNLDNYQVNKWFKPNQASLASITIRSFDIVRHYLGHCSSAAADMIVEPRFNDNDLTVWKKYFISNTGKDSVLEGERAMKKQIKKLL</sequence>
<dbReference type="InterPro" id="IPR016035">
    <property type="entry name" value="Acyl_Trfase/lysoPLipase"/>
</dbReference>
<dbReference type="AlphaFoldDB" id="A0A0G0JV78"/>
<dbReference type="InterPro" id="IPR002641">
    <property type="entry name" value="PNPLA_dom"/>
</dbReference>
<dbReference type="Gene3D" id="3.40.1090.10">
    <property type="entry name" value="Cytosolic phospholipase A2 catalytic domain"/>
    <property type="match status" value="2"/>
</dbReference>
<evidence type="ECO:0000313" key="6">
    <source>
        <dbReference type="EMBL" id="KKQ40814.1"/>
    </source>
</evidence>
<gene>
    <name evidence="6" type="ORF">US58_C0012G0023</name>
</gene>
<dbReference type="PROSITE" id="PS51635">
    <property type="entry name" value="PNPLA"/>
    <property type="match status" value="1"/>
</dbReference>
<dbReference type="STRING" id="1619036.US58_C0012G0023"/>
<dbReference type="InterPro" id="IPR050301">
    <property type="entry name" value="NTE"/>
</dbReference>
<reference evidence="6 7" key="1">
    <citation type="journal article" date="2015" name="Nature">
        <title>rRNA introns, odd ribosomes, and small enigmatic genomes across a large radiation of phyla.</title>
        <authorList>
            <person name="Brown C.T."/>
            <person name="Hug L.A."/>
            <person name="Thomas B.C."/>
            <person name="Sharon I."/>
            <person name="Castelle C.J."/>
            <person name="Singh A."/>
            <person name="Wilkins M.J."/>
            <person name="Williams K.H."/>
            <person name="Banfield J.F."/>
        </authorList>
    </citation>
    <scope>NUCLEOTIDE SEQUENCE [LARGE SCALE GENOMIC DNA]</scope>
</reference>
<keyword evidence="2 4" id="KW-0442">Lipid degradation</keyword>
<evidence type="ECO:0000256" key="4">
    <source>
        <dbReference type="PROSITE-ProRule" id="PRU01161"/>
    </source>
</evidence>